<dbReference type="PANTHER" id="PTHR12537">
    <property type="entry name" value="RNA BINDING PROTEIN PUMILIO-RELATED"/>
    <property type="match status" value="1"/>
</dbReference>
<dbReference type="Pfam" id="PF00806">
    <property type="entry name" value="PUF"/>
    <property type="match status" value="8"/>
</dbReference>
<dbReference type="PROSITE" id="PS50302">
    <property type="entry name" value="PUM"/>
    <property type="match status" value="6"/>
</dbReference>
<comment type="caution">
    <text evidence="7">The sequence shown here is derived from an EMBL/GenBank/DDBJ whole genome shotgun (WGS) entry which is preliminary data.</text>
</comment>
<evidence type="ECO:0000256" key="1">
    <source>
        <dbReference type="ARBA" id="ARBA00022737"/>
    </source>
</evidence>
<name>A0AAD4XI09_9MAGN</name>
<feature type="repeat" description="Pumilio" evidence="4">
    <location>
        <begin position="419"/>
        <end position="454"/>
    </location>
</feature>
<evidence type="ECO:0000256" key="4">
    <source>
        <dbReference type="PROSITE-ProRule" id="PRU00317"/>
    </source>
</evidence>
<feature type="region of interest" description="Disordered" evidence="5">
    <location>
        <begin position="1"/>
        <end position="46"/>
    </location>
</feature>
<evidence type="ECO:0000313" key="8">
    <source>
        <dbReference type="Proteomes" id="UP001202328"/>
    </source>
</evidence>
<comment type="function">
    <text evidence="3">Sequence-specific RNA-binding protein that regulates translation and mRNA stability by binding the 3'-UTR of target mRNAs.</text>
</comment>
<dbReference type="InterPro" id="IPR011989">
    <property type="entry name" value="ARM-like"/>
</dbReference>
<dbReference type="InterPro" id="IPR016024">
    <property type="entry name" value="ARM-type_fold"/>
</dbReference>
<feature type="repeat" description="Pumilio" evidence="4">
    <location>
        <begin position="455"/>
        <end position="490"/>
    </location>
</feature>
<keyword evidence="1" id="KW-0677">Repeat</keyword>
<evidence type="ECO:0000313" key="7">
    <source>
        <dbReference type="EMBL" id="KAI3914157.1"/>
    </source>
</evidence>
<dbReference type="InterPro" id="IPR001313">
    <property type="entry name" value="Pumilio_RNA-bd_rpt"/>
</dbReference>
<feature type="repeat" description="Pumilio" evidence="4">
    <location>
        <begin position="306"/>
        <end position="342"/>
    </location>
</feature>
<dbReference type="Proteomes" id="UP001202328">
    <property type="component" value="Unassembled WGS sequence"/>
</dbReference>
<accession>A0AAD4XI09</accession>
<gene>
    <name evidence="7" type="ORF">MKW98_003230</name>
</gene>
<evidence type="ECO:0000259" key="6">
    <source>
        <dbReference type="PROSITE" id="PS50303"/>
    </source>
</evidence>
<dbReference type="InterPro" id="IPR033133">
    <property type="entry name" value="PUM-HD"/>
</dbReference>
<dbReference type="GO" id="GO:0003729">
    <property type="term" value="F:mRNA binding"/>
    <property type="evidence" value="ECO:0007669"/>
    <property type="project" value="TreeGrafter"/>
</dbReference>
<feature type="repeat" description="Pumilio" evidence="4">
    <location>
        <begin position="382"/>
        <end position="418"/>
    </location>
</feature>
<dbReference type="EMBL" id="JAJJMB010009386">
    <property type="protein sequence ID" value="KAI3914157.1"/>
    <property type="molecule type" value="Genomic_DNA"/>
</dbReference>
<protein>
    <recommendedName>
        <fullName evidence="6">PUM-HD domain-containing protein</fullName>
    </recommendedName>
</protein>
<keyword evidence="2" id="KW-0810">Translation regulation</keyword>
<dbReference type="SMART" id="SM00025">
    <property type="entry name" value="Pumilio"/>
    <property type="match status" value="8"/>
</dbReference>
<dbReference type="PROSITE" id="PS50303">
    <property type="entry name" value="PUM_HD"/>
    <property type="match status" value="1"/>
</dbReference>
<dbReference type="PANTHER" id="PTHR12537:SF63">
    <property type="entry name" value="PUMILIO HOMOLOG 15"/>
    <property type="match status" value="1"/>
</dbReference>
<dbReference type="FunFam" id="1.25.10.10:FF:000237">
    <property type="entry name" value="Pumilio homolog 9"/>
    <property type="match status" value="1"/>
</dbReference>
<evidence type="ECO:0000256" key="3">
    <source>
        <dbReference type="ARBA" id="ARBA00058490"/>
    </source>
</evidence>
<keyword evidence="8" id="KW-1185">Reference proteome</keyword>
<dbReference type="InterPro" id="IPR033712">
    <property type="entry name" value="Pumilio_RNA-bd"/>
</dbReference>
<proteinExistence type="predicted"/>
<reference evidence="7" key="1">
    <citation type="submission" date="2022-04" db="EMBL/GenBank/DDBJ databases">
        <title>A functionally conserved STORR gene fusion in Papaver species that diverged 16.8 million years ago.</title>
        <authorList>
            <person name="Catania T."/>
        </authorList>
    </citation>
    <scope>NUCLEOTIDE SEQUENCE</scope>
    <source>
        <strain evidence="7">S-188037</strain>
    </source>
</reference>
<dbReference type="GO" id="GO:0005737">
    <property type="term" value="C:cytoplasm"/>
    <property type="evidence" value="ECO:0007669"/>
    <property type="project" value="TreeGrafter"/>
</dbReference>
<dbReference type="CDD" id="cd07920">
    <property type="entry name" value="Pumilio"/>
    <property type="match status" value="1"/>
</dbReference>
<feature type="compositionally biased region" description="Gly residues" evidence="5">
    <location>
        <begin position="1"/>
        <end position="13"/>
    </location>
</feature>
<dbReference type="GO" id="GO:0006417">
    <property type="term" value="P:regulation of translation"/>
    <property type="evidence" value="ECO:0007669"/>
    <property type="project" value="UniProtKB-KW"/>
</dbReference>
<dbReference type="Gene3D" id="1.25.10.10">
    <property type="entry name" value="Leucine-rich Repeat Variant"/>
    <property type="match status" value="1"/>
</dbReference>
<organism evidence="7 8">
    <name type="scientific">Papaver atlanticum</name>
    <dbReference type="NCBI Taxonomy" id="357466"/>
    <lineage>
        <taxon>Eukaryota</taxon>
        <taxon>Viridiplantae</taxon>
        <taxon>Streptophyta</taxon>
        <taxon>Embryophyta</taxon>
        <taxon>Tracheophyta</taxon>
        <taxon>Spermatophyta</taxon>
        <taxon>Magnoliopsida</taxon>
        <taxon>Ranunculales</taxon>
        <taxon>Papaveraceae</taxon>
        <taxon>Papaveroideae</taxon>
        <taxon>Papaver</taxon>
    </lineage>
</organism>
<feature type="repeat" description="Pumilio" evidence="4">
    <location>
        <begin position="491"/>
        <end position="527"/>
    </location>
</feature>
<evidence type="ECO:0000256" key="2">
    <source>
        <dbReference type="ARBA" id="ARBA00022845"/>
    </source>
</evidence>
<feature type="repeat" description="Pumilio" evidence="4">
    <location>
        <begin position="528"/>
        <end position="566"/>
    </location>
</feature>
<dbReference type="AlphaFoldDB" id="A0AAD4XI09"/>
<sequence length="614" mass="69470">MASWNRGGGGRGVDQGEEDDDQETVVNNGGGMYNNNNSNNNSYPPQLLYESLEDQLSSLNLFNHQQNQHNLHRQQQNLQDLYPDFSYGIVPFPSPLPPVLPSALPVVNPGSLQQPYVNEMLLSSRNNNNNLGYDFGLPFNHRSNSYNTTARMAASLGMGMNDYGVDTTSILTQGLRGGFMNSDFGLYRGNSLYPAMPIMQSSRLYAEELTSSRSRMRKLTNHVNGFVGRNPGRLSRVSALTSTLISTNVEEEEDRTRRNAECFERIKWNQQNWSLLIDMAKDQNGSKFIQGKLESGSYQDIQLIINVLTTDIKKLVVNSAGNFLVQKMFLKCTEAQIGEIVNILTNSGHELINICLDDHGTRSVQKLLESLTSGQHITKVLNVLSKGTVELTKDTNGHHVIQQCLKTFSNEENKHLFRALARHCVDIARDRNGCCVLQQFILKIDEHLRDHFVGEITQNALVLAQDPYGNYVVQYVVGQKIKETTRALVKNLKGHFETLSTNKFSSHLVEKFLKESDDEFVIKSIIDELINKSNTLMLLQDQYANFVMQSALDVAKAVSMFNLIVNVIEMHYQSLRNHPYGKRVVLHMNQLIRDQQYNHHHLTCSSTIYKHVQV</sequence>
<evidence type="ECO:0000256" key="5">
    <source>
        <dbReference type="SAM" id="MobiDB-lite"/>
    </source>
</evidence>
<feature type="compositionally biased region" description="Low complexity" evidence="5">
    <location>
        <begin position="33"/>
        <end position="43"/>
    </location>
</feature>
<feature type="domain" description="PUM-HD" evidence="6">
    <location>
        <begin position="244"/>
        <end position="592"/>
    </location>
</feature>
<dbReference type="SUPFAM" id="SSF48371">
    <property type="entry name" value="ARM repeat"/>
    <property type="match status" value="1"/>
</dbReference>